<reference evidence="2 3" key="1">
    <citation type="submission" date="2017-04" db="EMBL/GenBank/DDBJ databases">
        <authorList>
            <person name="Afonso C.L."/>
            <person name="Miller P.J."/>
            <person name="Scott M.A."/>
            <person name="Spackman E."/>
            <person name="Goraichik I."/>
            <person name="Dimitrov K.M."/>
            <person name="Suarez D.L."/>
            <person name="Swayne D.E."/>
        </authorList>
    </citation>
    <scope>NUCLEOTIDE SEQUENCE [LARGE SCALE GENOMIC DNA]</scope>
    <source>
        <strain evidence="2 3">CGMCC 1.12644</strain>
    </source>
</reference>
<organism evidence="2 3">
    <name type="scientific">Primorskyibacter flagellatus</name>
    <dbReference type="NCBI Taxonomy" id="1387277"/>
    <lineage>
        <taxon>Bacteria</taxon>
        <taxon>Pseudomonadati</taxon>
        <taxon>Pseudomonadota</taxon>
        <taxon>Alphaproteobacteria</taxon>
        <taxon>Rhodobacterales</taxon>
        <taxon>Roseobacteraceae</taxon>
        <taxon>Primorskyibacter</taxon>
    </lineage>
</organism>
<evidence type="ECO:0000256" key="1">
    <source>
        <dbReference type="PROSITE-ProRule" id="PRU00339"/>
    </source>
</evidence>
<evidence type="ECO:0000313" key="2">
    <source>
        <dbReference type="EMBL" id="SMC65567.1"/>
    </source>
</evidence>
<name>A0A1W2AXU3_9RHOB</name>
<dbReference type="Gene3D" id="1.25.40.10">
    <property type="entry name" value="Tetratricopeptide repeat domain"/>
    <property type="match status" value="3"/>
</dbReference>
<dbReference type="InterPro" id="IPR011990">
    <property type="entry name" value="TPR-like_helical_dom_sf"/>
</dbReference>
<keyword evidence="3" id="KW-1185">Reference proteome</keyword>
<dbReference type="STRING" id="1387277.SAMN06295998_103374"/>
<dbReference type="AlphaFoldDB" id="A0A1W2AXU3"/>
<protein>
    <submittedName>
        <fullName evidence="2">Tetratricopeptide repeat-containing protein</fullName>
    </submittedName>
</protein>
<dbReference type="PANTHER" id="PTHR12558:SF13">
    <property type="entry name" value="CELL DIVISION CYCLE PROTEIN 27 HOMOLOG"/>
    <property type="match status" value="1"/>
</dbReference>
<dbReference type="SMART" id="SM00028">
    <property type="entry name" value="TPR"/>
    <property type="match status" value="7"/>
</dbReference>
<dbReference type="SUPFAM" id="SSF48452">
    <property type="entry name" value="TPR-like"/>
    <property type="match status" value="3"/>
</dbReference>
<evidence type="ECO:0000313" key="3">
    <source>
        <dbReference type="Proteomes" id="UP000192330"/>
    </source>
</evidence>
<dbReference type="Pfam" id="PF13374">
    <property type="entry name" value="TPR_10"/>
    <property type="match status" value="1"/>
</dbReference>
<feature type="repeat" description="TPR" evidence="1">
    <location>
        <begin position="399"/>
        <end position="432"/>
    </location>
</feature>
<gene>
    <name evidence="2" type="ORF">SAMN06295998_103374</name>
</gene>
<proteinExistence type="predicted"/>
<dbReference type="EMBL" id="FWYD01000003">
    <property type="protein sequence ID" value="SMC65567.1"/>
    <property type="molecule type" value="Genomic_DNA"/>
</dbReference>
<dbReference type="PANTHER" id="PTHR12558">
    <property type="entry name" value="CELL DIVISION CYCLE 16,23,27"/>
    <property type="match status" value="1"/>
</dbReference>
<dbReference type="Pfam" id="PF13432">
    <property type="entry name" value="TPR_16"/>
    <property type="match status" value="2"/>
</dbReference>
<accession>A0A1W2AXU3</accession>
<keyword evidence="1" id="KW-0802">TPR repeat</keyword>
<dbReference type="PROSITE" id="PS50005">
    <property type="entry name" value="TPR"/>
    <property type="match status" value="1"/>
</dbReference>
<dbReference type="Proteomes" id="UP000192330">
    <property type="component" value="Unassembled WGS sequence"/>
</dbReference>
<dbReference type="InterPro" id="IPR019734">
    <property type="entry name" value="TPR_rpt"/>
</dbReference>
<sequence length="573" mass="63023">MPRMTARTIGAAILALGLCLPEVVAANGLSGSYLAARQASYIGDFTAAAKYYNRTLYYDSANPQLLERAVLANLSLGNLERAVDLAARLEKDGERSQIAQIALMAGEAHREAYPEILKRLREDRGVGPLIDGLADAWSELGRGDMSAALVAFDDVSDQRGLEGFALYHKALALASVGDHESAEAIFASKQTGPIQQTRRAIVAHVEVLSQLDRNDDALQLINDTFAEGGDPGIEALRRRLEAGENLPWTAVSGARQGLAEVFYTLAVALSNEAEDDYTLLYSRVAEYLRPDHVDAILLSADMLERLEQHELAVATYKRVPRDDPAFHAAELGRADALRASGKVDAAVEVLERLAETHGDLPVVQSTLGDLMRQLERFDDAVTAYDRALAAFDGPEPGQWFLYYARGISHERLDDWPKAEADFRSALKLNPEQPQVLNYLGYSLVEKQEKLDEALSMIERAVAARPDSGYIVDSLGWVLYRLGRYDEAVPHMERAAELMAVDPVVNDHLGDVYWAVGRKLEAEFMWHRALSFVDSEVASDEVDPDRIRRKLDIGLDALLSEEGLPPLKVANDGG</sequence>